<gene>
    <name evidence="2" type="ORF">LA5096_04304</name>
</gene>
<name>A0A0M7ALH3_9HYPH</name>
<evidence type="ECO:0000313" key="2">
    <source>
        <dbReference type="EMBL" id="CTQ75292.1"/>
    </source>
</evidence>
<feature type="domain" description="Glycosyl transferase family 51" evidence="1">
    <location>
        <begin position="81"/>
        <end position="196"/>
    </location>
</feature>
<reference evidence="3" key="1">
    <citation type="submission" date="2015-07" db="EMBL/GenBank/DDBJ databases">
        <authorList>
            <person name="Rodrigo-Torres Lidia"/>
            <person name="Arahal R.David."/>
        </authorList>
    </citation>
    <scope>NUCLEOTIDE SEQUENCE [LARGE SCALE GENOMIC DNA]</scope>
    <source>
        <strain evidence="3">CECT 5096</strain>
    </source>
</reference>
<organism evidence="2 3">
    <name type="scientific">Roseibium album</name>
    <dbReference type="NCBI Taxonomy" id="311410"/>
    <lineage>
        <taxon>Bacteria</taxon>
        <taxon>Pseudomonadati</taxon>
        <taxon>Pseudomonadota</taxon>
        <taxon>Alphaproteobacteria</taxon>
        <taxon>Hyphomicrobiales</taxon>
        <taxon>Stappiaceae</taxon>
        <taxon>Roseibium</taxon>
    </lineage>
</organism>
<sequence length="219" mass="23747">MRRIFKITAAAVLLLFAGVLGYGAYGYFDARAASEELAARADSLLAENLGGSSLGQERYRQLLVVQDPAFEQHSGVDMTTAGAGITTVTQSLAKRVGFENFTPGIGKIRQTGYALGLETRLSKEQIMALWLDTLEMGRGPDGWVTGFHRMSEAVYGAAPDTIADDEYLSLLAVLISPGRYNLGTDDEALQDRTDRIRRLVSGECAANDNSDVWLEGCRS</sequence>
<dbReference type="InterPro" id="IPR036950">
    <property type="entry name" value="PBP_transglycosylase"/>
</dbReference>
<dbReference type="Pfam" id="PF00912">
    <property type="entry name" value="Transgly"/>
    <property type="match status" value="1"/>
</dbReference>
<protein>
    <submittedName>
        <fullName evidence="2">Monofunctional biosynthetic peptidoglycan transglycosylase</fullName>
    </submittedName>
</protein>
<dbReference type="GeneID" id="97671606"/>
<dbReference type="Gene3D" id="1.10.3810.10">
    <property type="entry name" value="Biosynthetic peptidoglycan transglycosylase-like"/>
    <property type="match status" value="1"/>
</dbReference>
<dbReference type="SUPFAM" id="SSF53955">
    <property type="entry name" value="Lysozyme-like"/>
    <property type="match status" value="1"/>
</dbReference>
<dbReference type="OrthoDB" id="9766909at2"/>
<evidence type="ECO:0000313" key="3">
    <source>
        <dbReference type="Proteomes" id="UP000049983"/>
    </source>
</evidence>
<dbReference type="InterPro" id="IPR023346">
    <property type="entry name" value="Lysozyme-like_dom_sf"/>
</dbReference>
<proteinExistence type="predicted"/>
<dbReference type="Proteomes" id="UP000049983">
    <property type="component" value="Unassembled WGS sequence"/>
</dbReference>
<dbReference type="STRING" id="311410.LA5095_04399"/>
<evidence type="ECO:0000259" key="1">
    <source>
        <dbReference type="Pfam" id="PF00912"/>
    </source>
</evidence>
<dbReference type="InterPro" id="IPR001264">
    <property type="entry name" value="Glyco_trans_51"/>
</dbReference>
<dbReference type="AlphaFoldDB" id="A0A0M7ALH3"/>
<dbReference type="EMBL" id="CXWC01000012">
    <property type="protein sequence ID" value="CTQ75292.1"/>
    <property type="molecule type" value="Genomic_DNA"/>
</dbReference>
<keyword evidence="3" id="KW-1185">Reference proteome</keyword>
<accession>A0A0M7ALH3</accession>
<dbReference type="RefSeq" id="WP_055118743.1">
    <property type="nucleotide sequence ID" value="NZ_CXWA01000008.1"/>
</dbReference>